<dbReference type="GO" id="GO:0030163">
    <property type="term" value="P:protein catabolic process"/>
    <property type="evidence" value="ECO:0007669"/>
    <property type="project" value="UniProtKB-ARBA"/>
</dbReference>
<dbReference type="STRING" id="4909.A0A1V2LRD9"/>
<dbReference type="InterPro" id="IPR005936">
    <property type="entry name" value="FtsH"/>
</dbReference>
<dbReference type="GO" id="GO:0034982">
    <property type="term" value="P:mitochondrial protein processing"/>
    <property type="evidence" value="ECO:0007669"/>
    <property type="project" value="TreeGrafter"/>
</dbReference>
<keyword evidence="11" id="KW-0067">ATP-binding</keyword>
<keyword evidence="7" id="KW-0479">Metal-binding</keyword>
<evidence type="ECO:0000313" key="21">
    <source>
        <dbReference type="EMBL" id="AWU76789.1"/>
    </source>
</evidence>
<dbReference type="Pfam" id="PF06480">
    <property type="entry name" value="FtsH_ext"/>
    <property type="match status" value="1"/>
</dbReference>
<keyword evidence="12 19" id="KW-1133">Transmembrane helix</keyword>
<comment type="similarity">
    <text evidence="4">In the N-terminal section; belongs to the AAA ATPase family.</text>
</comment>
<dbReference type="Gene3D" id="1.10.8.60">
    <property type="match status" value="1"/>
</dbReference>
<reference evidence="22" key="2">
    <citation type="submission" date="2017-01" db="EMBL/GenBank/DDBJ databases">
        <authorList>
            <person name="Mah S.A."/>
            <person name="Swanson W.J."/>
            <person name="Moy G.W."/>
            <person name="Vacquier V.D."/>
        </authorList>
    </citation>
    <scope>NUCLEOTIDE SEQUENCE [LARGE SCALE GENOMIC DNA]</scope>
    <source>
        <strain evidence="22">129</strain>
    </source>
</reference>
<keyword evidence="15 19" id="KW-0472">Membrane</keyword>
<evidence type="ECO:0000256" key="2">
    <source>
        <dbReference type="ARBA" id="ARBA00004225"/>
    </source>
</evidence>
<evidence type="ECO:0000256" key="19">
    <source>
        <dbReference type="SAM" id="Phobius"/>
    </source>
</evidence>
<keyword evidence="10" id="KW-0862">Zinc</keyword>
<evidence type="ECO:0000256" key="7">
    <source>
        <dbReference type="ARBA" id="ARBA00022723"/>
    </source>
</evidence>
<dbReference type="InterPro" id="IPR003959">
    <property type="entry name" value="ATPase_AAA_core"/>
</dbReference>
<evidence type="ECO:0000256" key="12">
    <source>
        <dbReference type="ARBA" id="ARBA00022989"/>
    </source>
</evidence>
<dbReference type="GO" id="GO:0065003">
    <property type="term" value="P:protein-containing complex assembly"/>
    <property type="evidence" value="ECO:0007669"/>
    <property type="project" value="UniProtKB-ARBA"/>
</dbReference>
<dbReference type="FunFam" id="1.20.58.760:FF:000003">
    <property type="entry name" value="AFG3-like AAA ATPase 2"/>
    <property type="match status" value="1"/>
</dbReference>
<keyword evidence="5" id="KW-0645">Protease</keyword>
<dbReference type="GO" id="GO:0140567">
    <property type="term" value="F:membrane protein dislocase activity"/>
    <property type="evidence" value="ECO:0007669"/>
    <property type="project" value="UniProtKB-ARBA"/>
</dbReference>
<dbReference type="OrthoDB" id="1413014at2759"/>
<evidence type="ECO:0000256" key="4">
    <source>
        <dbReference type="ARBA" id="ARBA00010550"/>
    </source>
</evidence>
<dbReference type="HAMAP" id="MF_01458">
    <property type="entry name" value="FtsH"/>
    <property type="match status" value="1"/>
</dbReference>
<dbReference type="GO" id="GO:0005524">
    <property type="term" value="F:ATP binding"/>
    <property type="evidence" value="ECO:0007669"/>
    <property type="project" value="UniProtKB-KW"/>
</dbReference>
<evidence type="ECO:0000256" key="10">
    <source>
        <dbReference type="ARBA" id="ARBA00022833"/>
    </source>
</evidence>
<evidence type="ECO:0000256" key="15">
    <source>
        <dbReference type="ARBA" id="ARBA00023136"/>
    </source>
</evidence>
<dbReference type="GO" id="GO:0008270">
    <property type="term" value="F:zinc ion binding"/>
    <property type="evidence" value="ECO:0007669"/>
    <property type="project" value="InterPro"/>
</dbReference>
<evidence type="ECO:0000256" key="18">
    <source>
        <dbReference type="SAM" id="MobiDB-lite"/>
    </source>
</evidence>
<comment type="subunit">
    <text evidence="17">Component of the 850 kDa m-AAA protease complex, a heterohexamer composed of YTA12/RCA1 and YTA10/AFG3. Associates with the prohibitin complex, composed of PHB1 and PHB2, inhibiting the activity of the m-AAA protease complex.</text>
</comment>
<comment type="cofactor">
    <cofactor evidence="1">
        <name>Zn(2+)</name>
        <dbReference type="ChEBI" id="CHEBI:29105"/>
    </cofactor>
</comment>
<dbReference type="Pfam" id="PF01434">
    <property type="entry name" value="Peptidase_M41"/>
    <property type="match status" value="1"/>
</dbReference>
<dbReference type="SMART" id="SM00382">
    <property type="entry name" value="AAA"/>
    <property type="match status" value="1"/>
</dbReference>
<dbReference type="GO" id="GO:0016887">
    <property type="term" value="F:ATP hydrolysis activity"/>
    <property type="evidence" value="ECO:0007669"/>
    <property type="project" value="InterPro"/>
</dbReference>
<dbReference type="EMBL" id="CP028775">
    <property type="protein sequence ID" value="AWU76789.1"/>
    <property type="molecule type" value="Genomic_DNA"/>
</dbReference>
<feature type="region of interest" description="Disordered" evidence="18">
    <location>
        <begin position="867"/>
        <end position="906"/>
    </location>
</feature>
<evidence type="ECO:0000256" key="6">
    <source>
        <dbReference type="ARBA" id="ARBA00022692"/>
    </source>
</evidence>
<name>A0A1V2LRD9_PICKU</name>
<dbReference type="PANTHER" id="PTHR43655:SF14">
    <property type="entry name" value="MITOCHONDRIAL RESPIRATORY CHAIN COMPLEXES ASSEMBLY PROTEIN YTA12"/>
    <property type="match status" value="1"/>
</dbReference>
<feature type="compositionally biased region" description="Basic and acidic residues" evidence="18">
    <location>
        <begin position="870"/>
        <end position="906"/>
    </location>
</feature>
<accession>A0A1V2LRD9</accession>
<evidence type="ECO:0000256" key="11">
    <source>
        <dbReference type="ARBA" id="ARBA00022840"/>
    </source>
</evidence>
<feature type="domain" description="AAA+ ATPase" evidence="20">
    <location>
        <begin position="455"/>
        <end position="595"/>
    </location>
</feature>
<evidence type="ECO:0000256" key="17">
    <source>
        <dbReference type="ARBA" id="ARBA00065348"/>
    </source>
</evidence>
<dbReference type="SUPFAM" id="SSF140990">
    <property type="entry name" value="FtsH protease domain-like"/>
    <property type="match status" value="1"/>
</dbReference>
<keyword evidence="9" id="KW-0378">Hydrolase</keyword>
<dbReference type="GO" id="GO:0004222">
    <property type="term" value="F:metalloendopeptidase activity"/>
    <property type="evidence" value="ECO:0007669"/>
    <property type="project" value="InterPro"/>
</dbReference>
<keyword evidence="14" id="KW-0496">Mitochondrion</keyword>
<protein>
    <submittedName>
        <fullName evidence="22">Mitochondrial respiratory chain complexes assembly protein YTA12</fullName>
    </submittedName>
</protein>
<evidence type="ECO:0000313" key="23">
    <source>
        <dbReference type="Proteomes" id="UP000189274"/>
    </source>
</evidence>
<dbReference type="Proteomes" id="UP000189274">
    <property type="component" value="Unassembled WGS sequence"/>
</dbReference>
<dbReference type="InterPro" id="IPR011546">
    <property type="entry name" value="Pept_M41_FtsH_extracell"/>
</dbReference>
<proteinExistence type="inferred from homology"/>
<dbReference type="InterPro" id="IPR003593">
    <property type="entry name" value="AAA+_ATPase"/>
</dbReference>
<gene>
    <name evidence="22" type="ORF">BOH78_1463</name>
    <name evidence="21" type="ORF">C5L36_0C07080</name>
</gene>
<dbReference type="InterPro" id="IPR003960">
    <property type="entry name" value="ATPase_AAA_CS"/>
</dbReference>
<dbReference type="FunFam" id="1.10.8.60:FF:000019">
    <property type="entry name" value="AFG3-like AAA ATPase 2"/>
    <property type="match status" value="1"/>
</dbReference>
<keyword evidence="13" id="KW-0482">Metalloprotease</keyword>
<dbReference type="Proteomes" id="UP000249293">
    <property type="component" value="Chromosome 3"/>
</dbReference>
<dbReference type="InterPro" id="IPR037219">
    <property type="entry name" value="Peptidase_M41-like"/>
</dbReference>
<evidence type="ECO:0000256" key="16">
    <source>
        <dbReference type="ARBA" id="ARBA00048778"/>
    </source>
</evidence>
<dbReference type="GO" id="GO:0004176">
    <property type="term" value="F:ATP-dependent peptidase activity"/>
    <property type="evidence" value="ECO:0007669"/>
    <property type="project" value="InterPro"/>
</dbReference>
<evidence type="ECO:0000259" key="20">
    <source>
        <dbReference type="SMART" id="SM00382"/>
    </source>
</evidence>
<evidence type="ECO:0000256" key="13">
    <source>
        <dbReference type="ARBA" id="ARBA00023049"/>
    </source>
</evidence>
<sequence>MFHSVKGMRACVPKAASPKPVSSQALGMLLSGNKITTIRLFNSQCLGGTRQSISPRFNKKDYVLNFARFNSSKNHKFNSRGEREYSDEEADEILKRLKQIWKDSTKSQRKEIIALFDQYKMGGLVSPSASKIISAILRDPEATIPGEKVENVQKFHQALMQYHMHKQMEHNNETDDIYDEDDNNTIQNQKTVKRELKDGEMKEVDDQKKLEDGKKFGFKLEVENDGDGKKKHKPFDFRTRESEDNKTKFLEMELRLDTLLLWVVAGGFLVYTLMGENWEKEITFQEFESTLLSKGLVERLVVVNRDTVHVILNDFGKNQPNHGPNVEYYFTIGSLEKFEEKLKSAQEAYNIPEDKRIPVMYVQSPNILKGLWSILPTVLLFAFIFWSTKKMLTSGGGLGGGMFGSKKTFKKFNADENVKVTFNDVAGCNEAKEEIMEFVSFLKNPQKYERLGAKIPRGAILNGPPGTGKTLLAKATAGEAGVPFYSVSGSEFVEMFVGVGASRVRELFKTARENAPSIVFVDEIDAIGKSRGKGRGMGGNDERENTLNQLLVEMDGFKSDDHVVVFAGTNRVDVLDPALLRPGRFDRKIYIGNPELDGRKDIFAVHLKEIKLFPELNLEDLKGRLAALTPGFSGADIANVCNEAALIAARNDEEYVHLKHFEQAIERVIGGLEKKTKLLSADEKKVVAYHEAGHAICGWYLEYADPLLKVSIVPRGQGALGYAQYLPPDIYLYSTQKLLDRMTMTLGGRVSEELHFETVTSGAADDFEKVTGMAQKMVLGCGLSPKVGLVSYDMDRGNDFTKPFSDKTAALIDEEIQRIIKECYSRCRNLLTEKSADVEKVAQRLLEKEVITREDMIELLGKRPFPNRNDAFDKYLENKLEGQEEDPSKRKNSDGKDDANGKEDNA</sequence>
<evidence type="ECO:0000256" key="14">
    <source>
        <dbReference type="ARBA" id="ARBA00023128"/>
    </source>
</evidence>
<dbReference type="InterPro" id="IPR027417">
    <property type="entry name" value="P-loop_NTPase"/>
</dbReference>
<dbReference type="InterPro" id="IPR041569">
    <property type="entry name" value="AAA_lid_3"/>
</dbReference>
<dbReference type="Gene3D" id="1.20.58.760">
    <property type="entry name" value="Peptidase M41"/>
    <property type="match status" value="1"/>
</dbReference>
<keyword evidence="24" id="KW-1185">Reference proteome</keyword>
<dbReference type="InterPro" id="IPR000642">
    <property type="entry name" value="Peptidase_M41"/>
</dbReference>
<dbReference type="Gene3D" id="3.40.50.300">
    <property type="entry name" value="P-loop containing nucleotide triphosphate hydrolases"/>
    <property type="match status" value="1"/>
</dbReference>
<evidence type="ECO:0000313" key="22">
    <source>
        <dbReference type="EMBL" id="ONH75986.1"/>
    </source>
</evidence>
<keyword evidence="8" id="KW-0547">Nucleotide-binding</keyword>
<feature type="transmembrane region" description="Helical" evidence="19">
    <location>
        <begin position="256"/>
        <end position="274"/>
    </location>
</feature>
<dbReference type="VEuPathDB" id="FungiDB:C5L36_0C07080"/>
<dbReference type="PROSITE" id="PS00674">
    <property type="entry name" value="AAA"/>
    <property type="match status" value="1"/>
</dbReference>
<comment type="catalytic activity">
    <reaction evidence="16">
        <text>ATP + H2O = ADP + phosphate + H(+)</text>
        <dbReference type="Rhea" id="RHEA:13065"/>
        <dbReference type="ChEBI" id="CHEBI:15377"/>
        <dbReference type="ChEBI" id="CHEBI:15378"/>
        <dbReference type="ChEBI" id="CHEBI:30616"/>
        <dbReference type="ChEBI" id="CHEBI:43474"/>
        <dbReference type="ChEBI" id="CHEBI:456216"/>
    </reaction>
    <physiologicalReaction direction="left-to-right" evidence="16">
        <dbReference type="Rhea" id="RHEA:13066"/>
    </physiologicalReaction>
</comment>
<reference evidence="21 24" key="3">
    <citation type="submission" date="2018-06" db="EMBL/GenBank/DDBJ databases">
        <title>Population genomics shows no distinction between pathogenic Candida krusei and environmental Pichia kudriavzevii: One species, four names.</title>
        <authorList>
            <person name="Douglass A.P."/>
            <person name="Offei B."/>
            <person name="Braun-Galleani S."/>
            <person name="Coughlan A.Y."/>
            <person name="Martos A."/>
            <person name="Ortiz-Merino R.A."/>
            <person name="Byrne K.P."/>
            <person name="Wolfe K.H."/>
        </authorList>
    </citation>
    <scope>NUCLEOTIDE SEQUENCE [LARGE SCALE GENOMIC DNA]</scope>
    <source>
        <strain evidence="21 24">CBS573</strain>
    </source>
</reference>
<dbReference type="SUPFAM" id="SSF52540">
    <property type="entry name" value="P-loop containing nucleoside triphosphate hydrolases"/>
    <property type="match status" value="1"/>
</dbReference>
<keyword evidence="6 19" id="KW-0812">Transmembrane</keyword>
<dbReference type="GO" id="GO:0005745">
    <property type="term" value="C:m-AAA complex"/>
    <property type="evidence" value="ECO:0007669"/>
    <property type="project" value="TreeGrafter"/>
</dbReference>
<dbReference type="NCBIfam" id="TIGR01241">
    <property type="entry name" value="FtsH_fam"/>
    <property type="match status" value="1"/>
</dbReference>
<comment type="similarity">
    <text evidence="3">In the C-terminal section; belongs to the peptidase M41 family.</text>
</comment>
<reference evidence="23" key="1">
    <citation type="journal article" date="2017" name="Genome Announc.">
        <title>Genome sequences of Cyberlindnera fabianii 65, Pichia kudriavzevii 129, and Saccharomyces cerevisiae 131 isolated from fermented masau fruits in Zimbabwe.</title>
        <authorList>
            <person name="van Rijswijck I.M.H."/>
            <person name="Derks M.F.L."/>
            <person name="Abee T."/>
            <person name="de Ridder D."/>
            <person name="Smid E.J."/>
        </authorList>
    </citation>
    <scope>NUCLEOTIDE SEQUENCE [LARGE SCALE GENOMIC DNA]</scope>
    <source>
        <strain evidence="23">129</strain>
    </source>
</reference>
<evidence type="ECO:0000256" key="3">
    <source>
        <dbReference type="ARBA" id="ARBA00010044"/>
    </source>
</evidence>
<evidence type="ECO:0000256" key="9">
    <source>
        <dbReference type="ARBA" id="ARBA00022801"/>
    </source>
</evidence>
<dbReference type="PANTHER" id="PTHR43655">
    <property type="entry name" value="ATP-DEPENDENT PROTEASE"/>
    <property type="match status" value="1"/>
</dbReference>
<evidence type="ECO:0000256" key="8">
    <source>
        <dbReference type="ARBA" id="ARBA00022741"/>
    </source>
</evidence>
<dbReference type="EMBL" id="MQVM01000005">
    <property type="protein sequence ID" value="ONH75986.1"/>
    <property type="molecule type" value="Genomic_DNA"/>
</dbReference>
<dbReference type="InterPro" id="IPR050928">
    <property type="entry name" value="ATP-dep_Zn_Metalloprotease"/>
</dbReference>
<dbReference type="Gene3D" id="3.40.1690.20">
    <property type="match status" value="1"/>
</dbReference>
<dbReference type="FunFam" id="3.40.50.300:FF:000001">
    <property type="entry name" value="ATP-dependent zinc metalloprotease FtsH"/>
    <property type="match status" value="1"/>
</dbReference>
<comment type="subcellular location">
    <subcellularLocation>
        <location evidence="2">Mitochondrion membrane</location>
        <topology evidence="2">Multi-pass membrane protein</topology>
    </subcellularLocation>
</comment>
<evidence type="ECO:0000313" key="24">
    <source>
        <dbReference type="Proteomes" id="UP000249293"/>
    </source>
</evidence>
<dbReference type="CDD" id="cd19501">
    <property type="entry name" value="RecA-like_FtsH"/>
    <property type="match status" value="1"/>
</dbReference>
<dbReference type="Pfam" id="PF17862">
    <property type="entry name" value="AAA_lid_3"/>
    <property type="match status" value="1"/>
</dbReference>
<evidence type="ECO:0000256" key="1">
    <source>
        <dbReference type="ARBA" id="ARBA00001947"/>
    </source>
</evidence>
<dbReference type="AlphaFoldDB" id="A0A1V2LRD9"/>
<organism evidence="22 23">
    <name type="scientific">Pichia kudriavzevii</name>
    <name type="common">Yeast</name>
    <name type="synonym">Issatchenkia orientalis</name>
    <dbReference type="NCBI Taxonomy" id="4909"/>
    <lineage>
        <taxon>Eukaryota</taxon>
        <taxon>Fungi</taxon>
        <taxon>Dikarya</taxon>
        <taxon>Ascomycota</taxon>
        <taxon>Saccharomycotina</taxon>
        <taxon>Pichiomycetes</taxon>
        <taxon>Pichiales</taxon>
        <taxon>Pichiaceae</taxon>
        <taxon>Pichia</taxon>
    </lineage>
</organism>
<dbReference type="Pfam" id="PF00004">
    <property type="entry name" value="AAA"/>
    <property type="match status" value="1"/>
</dbReference>
<dbReference type="GO" id="GO:0006465">
    <property type="term" value="P:signal peptide processing"/>
    <property type="evidence" value="ECO:0007669"/>
    <property type="project" value="UniProtKB-ARBA"/>
</dbReference>
<dbReference type="GO" id="GO:0097002">
    <property type="term" value="C:mitochondrial inner boundary membrane"/>
    <property type="evidence" value="ECO:0007669"/>
    <property type="project" value="UniProtKB-ARBA"/>
</dbReference>
<feature type="transmembrane region" description="Helical" evidence="19">
    <location>
        <begin position="367"/>
        <end position="386"/>
    </location>
</feature>
<evidence type="ECO:0000256" key="5">
    <source>
        <dbReference type="ARBA" id="ARBA00022670"/>
    </source>
</evidence>